<evidence type="ECO:0000313" key="2">
    <source>
        <dbReference type="Proteomes" id="UP000094172"/>
    </source>
</evidence>
<evidence type="ECO:0000313" key="1">
    <source>
        <dbReference type="EMBL" id="ODR93651.1"/>
    </source>
</evidence>
<name>A0A1E3VK44_9HYPH</name>
<dbReference type="EMBL" id="LPWE01000014">
    <property type="protein sequence ID" value="ODR93651.1"/>
    <property type="molecule type" value="Genomic_DNA"/>
</dbReference>
<sequence>MNTETYLEEARVAHRKIVEAAAYLREAAGPFADTPRRRAIEAVAADAEKLALDLEGHMQEVLRGLWQGE</sequence>
<gene>
    <name evidence="1" type="ORF">AUC70_12500</name>
</gene>
<protein>
    <submittedName>
        <fullName evidence="1">Uncharacterized protein</fullName>
    </submittedName>
</protein>
<accession>A0A1E3VK44</accession>
<dbReference type="Proteomes" id="UP000094172">
    <property type="component" value="Unassembled WGS sequence"/>
</dbReference>
<proteinExistence type="predicted"/>
<comment type="caution">
    <text evidence="1">The sequence shown here is derived from an EMBL/GenBank/DDBJ whole genome shotgun (WGS) entry which is preliminary data.</text>
</comment>
<dbReference type="AlphaFoldDB" id="A0A1E3VK44"/>
<dbReference type="STRING" id="1774970.AUC70_12500"/>
<organism evidence="1 2">
    <name type="scientific">Methyloceanibacter stevinii</name>
    <dbReference type="NCBI Taxonomy" id="1774970"/>
    <lineage>
        <taxon>Bacteria</taxon>
        <taxon>Pseudomonadati</taxon>
        <taxon>Pseudomonadota</taxon>
        <taxon>Alphaproteobacteria</taxon>
        <taxon>Hyphomicrobiales</taxon>
        <taxon>Hyphomicrobiaceae</taxon>
        <taxon>Methyloceanibacter</taxon>
    </lineage>
</organism>
<reference evidence="1 2" key="1">
    <citation type="journal article" date="2016" name="Environ. Microbiol.">
        <title>New Methyloceanibacter diversity from North Sea sediments includes methanotroph containing solely the soluble methane monooxygenase.</title>
        <authorList>
            <person name="Vekeman B."/>
            <person name="Kerckhof F.M."/>
            <person name="Cremers G."/>
            <person name="de Vos P."/>
            <person name="Vandamme P."/>
            <person name="Boon N."/>
            <person name="Op den Camp H.J."/>
            <person name="Heylen K."/>
        </authorList>
    </citation>
    <scope>NUCLEOTIDE SEQUENCE [LARGE SCALE GENOMIC DNA]</scope>
    <source>
        <strain evidence="1 2">R-67176</strain>
    </source>
</reference>
<dbReference type="RefSeq" id="WP_069445717.1">
    <property type="nucleotide sequence ID" value="NZ_LPWE01000014.1"/>
</dbReference>
<keyword evidence="2" id="KW-1185">Reference proteome</keyword>